<evidence type="ECO:0000256" key="1">
    <source>
        <dbReference type="ARBA" id="ARBA00005523"/>
    </source>
</evidence>
<proteinExistence type="inferred from homology"/>
<organism evidence="4 5">
    <name type="scientific">Vibrio olivae</name>
    <dbReference type="NCBI Taxonomy" id="1243002"/>
    <lineage>
        <taxon>Bacteria</taxon>
        <taxon>Pseudomonadati</taxon>
        <taxon>Pseudomonadota</taxon>
        <taxon>Gammaproteobacteria</taxon>
        <taxon>Vibrionales</taxon>
        <taxon>Vibrionaceae</taxon>
        <taxon>Vibrio</taxon>
    </lineage>
</organism>
<gene>
    <name evidence="4" type="ORF">ACFFUV_12710</name>
</gene>
<evidence type="ECO:0000256" key="2">
    <source>
        <dbReference type="ARBA" id="ARBA00022729"/>
    </source>
</evidence>
<dbReference type="Proteomes" id="UP001589645">
    <property type="component" value="Unassembled WGS sequence"/>
</dbReference>
<evidence type="ECO:0000313" key="5">
    <source>
        <dbReference type="Proteomes" id="UP001589645"/>
    </source>
</evidence>
<dbReference type="EMBL" id="JBHMEP010000002">
    <property type="protein sequence ID" value="MFB9135826.1"/>
    <property type="molecule type" value="Genomic_DNA"/>
</dbReference>
<dbReference type="SUPFAM" id="SSF47175">
    <property type="entry name" value="Cytochromes"/>
    <property type="match status" value="1"/>
</dbReference>
<comment type="similarity">
    <text evidence="1">Belongs to the cytochrome b562 family.</text>
</comment>
<protein>
    <submittedName>
        <fullName evidence="4">Cytochrome b562</fullName>
    </submittedName>
</protein>
<evidence type="ECO:0000313" key="4">
    <source>
        <dbReference type="EMBL" id="MFB9135826.1"/>
    </source>
</evidence>
<sequence>MMKKMLLASILLLSASQALASDLKSVMKQMRLEFKHAASATSVEEMKEPIIELDKLVEQAKRGVYPVEKEAIYMEGFNKLSVAIEEVEQHLDAGDLQQAQQSLRSVDDLREEYHDKRNPSIWSKLFG</sequence>
<dbReference type="Gene3D" id="1.20.120.10">
    <property type="entry name" value="Cytochrome c/b562"/>
    <property type="match status" value="1"/>
</dbReference>
<keyword evidence="5" id="KW-1185">Reference proteome</keyword>
<feature type="chain" id="PRO_5047459222" evidence="3">
    <location>
        <begin position="21"/>
        <end position="127"/>
    </location>
</feature>
<name>A0ABV5HNJ5_9VIBR</name>
<keyword evidence="2 3" id="KW-0732">Signal</keyword>
<dbReference type="Pfam" id="PF07361">
    <property type="entry name" value="Cytochrom_B562"/>
    <property type="match status" value="1"/>
</dbReference>
<feature type="signal peptide" evidence="3">
    <location>
        <begin position="1"/>
        <end position="20"/>
    </location>
</feature>
<reference evidence="4 5" key="1">
    <citation type="submission" date="2024-09" db="EMBL/GenBank/DDBJ databases">
        <authorList>
            <person name="Sun Q."/>
            <person name="Mori K."/>
        </authorList>
    </citation>
    <scope>NUCLEOTIDE SEQUENCE [LARGE SCALE GENOMIC DNA]</scope>
    <source>
        <strain evidence="4 5">CECT 8064</strain>
    </source>
</reference>
<comment type="caution">
    <text evidence="4">The sequence shown here is derived from an EMBL/GenBank/DDBJ whole genome shotgun (WGS) entry which is preliminary data.</text>
</comment>
<dbReference type="RefSeq" id="WP_390193332.1">
    <property type="nucleotide sequence ID" value="NZ_JBHMEP010000002.1"/>
</dbReference>
<evidence type="ECO:0000256" key="3">
    <source>
        <dbReference type="SAM" id="SignalP"/>
    </source>
</evidence>
<dbReference type="InterPro" id="IPR009155">
    <property type="entry name" value="Cyt_b562"/>
</dbReference>
<dbReference type="InterPro" id="IPR010980">
    <property type="entry name" value="Cyt_c/b562"/>
</dbReference>
<accession>A0ABV5HNJ5</accession>